<dbReference type="GO" id="GO:0008168">
    <property type="term" value="F:methyltransferase activity"/>
    <property type="evidence" value="ECO:0007669"/>
    <property type="project" value="InterPro"/>
</dbReference>
<dbReference type="PROSITE" id="PS50889">
    <property type="entry name" value="S4"/>
    <property type="match status" value="1"/>
</dbReference>
<dbReference type="Pfam" id="PF01479">
    <property type="entry name" value="S4"/>
    <property type="match status" value="1"/>
</dbReference>
<dbReference type="PANTHER" id="PTHR32319">
    <property type="entry name" value="BACTERIAL HEMOLYSIN-LIKE PROTEIN"/>
    <property type="match status" value="1"/>
</dbReference>
<dbReference type="EMBL" id="BMEM01000001">
    <property type="protein sequence ID" value="GGF48664.1"/>
    <property type="molecule type" value="Genomic_DNA"/>
</dbReference>
<evidence type="ECO:0000256" key="3">
    <source>
        <dbReference type="PROSITE-ProRule" id="PRU00182"/>
    </source>
</evidence>
<organism evidence="5 6">
    <name type="scientific">Ornithinimicrobium tianjinense</name>
    <dbReference type="NCBI Taxonomy" id="1195761"/>
    <lineage>
        <taxon>Bacteria</taxon>
        <taxon>Bacillati</taxon>
        <taxon>Actinomycetota</taxon>
        <taxon>Actinomycetes</taxon>
        <taxon>Micrococcales</taxon>
        <taxon>Ornithinimicrobiaceae</taxon>
        <taxon>Ornithinimicrobium</taxon>
    </lineage>
</organism>
<proteinExistence type="inferred from homology"/>
<sequence length="284" mass="30378">MTARQRLDAALVARGLARSRTQAQALVRDGRVQVDGSAVIKVSHPVGADQEISVVGGRQGDESDWIAAGWVGRGAVKLEHALARWAREGLTVEGRRCLDVGASTGGFTQVLLRRGAAHVVALDVGHGQLDPTLSDHPDVTDLPGTNIRQTTAETIGGTVDVVVGDVSFISVAHVLRAVPDLLRPDADVVLLVKPQFEVGAGRLAHDGVVRSADLRQEVLRSVLDTVRETGLAPFGVLRSPVRGGAGNIEYLLWARPWRPGMMNWGLSPQDQEVVCAQLRTEEET</sequence>
<dbReference type="GO" id="GO:0003723">
    <property type="term" value="F:RNA binding"/>
    <property type="evidence" value="ECO:0007669"/>
    <property type="project" value="UniProtKB-KW"/>
</dbReference>
<dbReference type="InterPro" id="IPR036986">
    <property type="entry name" value="S4_RNA-bd_sf"/>
</dbReference>
<dbReference type="Proteomes" id="UP000605670">
    <property type="component" value="Unassembled WGS sequence"/>
</dbReference>
<dbReference type="SMART" id="SM00363">
    <property type="entry name" value="S4"/>
    <property type="match status" value="1"/>
</dbReference>
<dbReference type="RefSeq" id="WP_188429300.1">
    <property type="nucleotide sequence ID" value="NZ_BAABKH010000005.1"/>
</dbReference>
<dbReference type="Pfam" id="PF01728">
    <property type="entry name" value="FtsJ"/>
    <property type="match status" value="1"/>
</dbReference>
<dbReference type="SUPFAM" id="SSF55174">
    <property type="entry name" value="Alpha-L RNA-binding motif"/>
    <property type="match status" value="1"/>
</dbReference>
<dbReference type="InterPro" id="IPR002942">
    <property type="entry name" value="S4_RNA-bd"/>
</dbReference>
<evidence type="ECO:0000256" key="1">
    <source>
        <dbReference type="ARBA" id="ARBA00022884"/>
    </source>
</evidence>
<dbReference type="InterPro" id="IPR047048">
    <property type="entry name" value="TlyA"/>
</dbReference>
<dbReference type="InterPro" id="IPR002877">
    <property type="entry name" value="RNA_MeTrfase_FtsJ_dom"/>
</dbReference>
<keyword evidence="6" id="KW-1185">Reference proteome</keyword>
<evidence type="ECO:0000313" key="5">
    <source>
        <dbReference type="EMBL" id="GGF48664.1"/>
    </source>
</evidence>
<name>A0A917BLJ9_9MICO</name>
<reference evidence="5" key="2">
    <citation type="submission" date="2020-09" db="EMBL/GenBank/DDBJ databases">
        <authorList>
            <person name="Sun Q."/>
            <person name="Zhou Y."/>
        </authorList>
    </citation>
    <scope>NUCLEOTIDE SEQUENCE</scope>
    <source>
        <strain evidence="5">CGMCC 1.12160</strain>
    </source>
</reference>
<dbReference type="SUPFAM" id="SSF53335">
    <property type="entry name" value="S-adenosyl-L-methionine-dependent methyltransferases"/>
    <property type="match status" value="1"/>
</dbReference>
<keyword evidence="1 3" id="KW-0694">RNA-binding</keyword>
<comment type="similarity">
    <text evidence="2">Belongs to the TlyA family.</text>
</comment>
<reference evidence="5" key="1">
    <citation type="journal article" date="2014" name="Int. J. Syst. Evol. Microbiol.">
        <title>Complete genome sequence of Corynebacterium casei LMG S-19264T (=DSM 44701T), isolated from a smear-ripened cheese.</title>
        <authorList>
            <consortium name="US DOE Joint Genome Institute (JGI-PGF)"/>
            <person name="Walter F."/>
            <person name="Albersmeier A."/>
            <person name="Kalinowski J."/>
            <person name="Ruckert C."/>
        </authorList>
    </citation>
    <scope>NUCLEOTIDE SEQUENCE</scope>
    <source>
        <strain evidence="5">CGMCC 1.12160</strain>
    </source>
</reference>
<dbReference type="PANTHER" id="PTHR32319:SF0">
    <property type="entry name" value="BACTERIAL HEMOLYSIN-LIKE PROTEIN"/>
    <property type="match status" value="1"/>
</dbReference>
<evidence type="ECO:0000259" key="4">
    <source>
        <dbReference type="SMART" id="SM00363"/>
    </source>
</evidence>
<dbReference type="InterPro" id="IPR029063">
    <property type="entry name" value="SAM-dependent_MTases_sf"/>
</dbReference>
<dbReference type="CDD" id="cd00165">
    <property type="entry name" value="S4"/>
    <property type="match status" value="1"/>
</dbReference>
<dbReference type="CDD" id="cd02440">
    <property type="entry name" value="AdoMet_MTases"/>
    <property type="match status" value="1"/>
</dbReference>
<gene>
    <name evidence="5" type="ORF">GCM10011366_15660</name>
</gene>
<protein>
    <submittedName>
        <fullName evidence="5">TlyA family rRNA (Cytidine-2'-O)-methyltransferase</fullName>
    </submittedName>
</protein>
<accession>A0A917BLJ9</accession>
<feature type="domain" description="RNA-binding S4" evidence="4">
    <location>
        <begin position="5"/>
        <end position="71"/>
    </location>
</feature>
<dbReference type="AlphaFoldDB" id="A0A917BLJ9"/>
<dbReference type="GO" id="GO:0032259">
    <property type="term" value="P:methylation"/>
    <property type="evidence" value="ECO:0007669"/>
    <property type="project" value="InterPro"/>
</dbReference>
<dbReference type="Gene3D" id="3.10.290.10">
    <property type="entry name" value="RNA-binding S4 domain"/>
    <property type="match status" value="1"/>
</dbReference>
<evidence type="ECO:0000256" key="2">
    <source>
        <dbReference type="ARBA" id="ARBA00029460"/>
    </source>
</evidence>
<dbReference type="PIRSF" id="PIRSF005578">
    <property type="entry name" value="TlyA"/>
    <property type="match status" value="1"/>
</dbReference>
<evidence type="ECO:0000313" key="6">
    <source>
        <dbReference type="Proteomes" id="UP000605670"/>
    </source>
</evidence>
<dbReference type="InterPro" id="IPR004538">
    <property type="entry name" value="Hemolysin_A/TlyA"/>
</dbReference>
<comment type="caution">
    <text evidence="5">The sequence shown here is derived from an EMBL/GenBank/DDBJ whole genome shotgun (WGS) entry which is preliminary data.</text>
</comment>
<dbReference type="Gene3D" id="3.40.50.150">
    <property type="entry name" value="Vaccinia Virus protein VP39"/>
    <property type="match status" value="1"/>
</dbReference>